<accession>A0AAQ3L6S4</accession>
<sequence>MNRLQATQPANPMIWILESRGIGMPLMSCLSIRDPLWLMQYSCLANSVDNGMPPWLVFRFEDLFEPMDSAILMVILNVTFTFLWC</sequence>
<organism evidence="1 2">
    <name type="scientific">Canna indica</name>
    <name type="common">Indian-shot</name>
    <dbReference type="NCBI Taxonomy" id="4628"/>
    <lineage>
        <taxon>Eukaryota</taxon>
        <taxon>Viridiplantae</taxon>
        <taxon>Streptophyta</taxon>
        <taxon>Embryophyta</taxon>
        <taxon>Tracheophyta</taxon>
        <taxon>Spermatophyta</taxon>
        <taxon>Magnoliopsida</taxon>
        <taxon>Liliopsida</taxon>
        <taxon>Zingiberales</taxon>
        <taxon>Cannaceae</taxon>
        <taxon>Canna</taxon>
    </lineage>
</organism>
<dbReference type="EMBL" id="CP136898">
    <property type="protein sequence ID" value="WOL19763.1"/>
    <property type="molecule type" value="Genomic_DNA"/>
</dbReference>
<keyword evidence="2" id="KW-1185">Reference proteome</keyword>
<evidence type="ECO:0000313" key="1">
    <source>
        <dbReference type="EMBL" id="WOL19763.1"/>
    </source>
</evidence>
<dbReference type="AlphaFoldDB" id="A0AAQ3L6S4"/>
<gene>
    <name evidence="1" type="ORF">Cni_G28565</name>
</gene>
<reference evidence="1 2" key="1">
    <citation type="submission" date="2023-10" db="EMBL/GenBank/DDBJ databases">
        <title>Chromosome-scale genome assembly provides insights into flower coloration mechanisms of Canna indica.</title>
        <authorList>
            <person name="Li C."/>
        </authorList>
    </citation>
    <scope>NUCLEOTIDE SEQUENCE [LARGE SCALE GENOMIC DNA]</scope>
    <source>
        <tissue evidence="1">Flower</tissue>
    </source>
</reference>
<protein>
    <submittedName>
        <fullName evidence="1">Uncharacterized protein</fullName>
    </submittedName>
</protein>
<name>A0AAQ3L6S4_9LILI</name>
<evidence type="ECO:0000313" key="2">
    <source>
        <dbReference type="Proteomes" id="UP001327560"/>
    </source>
</evidence>
<proteinExistence type="predicted"/>
<dbReference type="Proteomes" id="UP001327560">
    <property type="component" value="Chromosome 9"/>
</dbReference>